<dbReference type="InterPro" id="IPR007731">
    <property type="entry name" value="DUF669"/>
</dbReference>
<accession>A0A1S5PRW3</accession>
<gene>
    <name evidence="1" type="ORF">sp53_32</name>
</gene>
<dbReference type="Proteomes" id="UP000222892">
    <property type="component" value="Segment"/>
</dbReference>
<evidence type="ECO:0008006" key="3">
    <source>
        <dbReference type="Google" id="ProtNLM"/>
    </source>
</evidence>
<keyword evidence="2" id="KW-1185">Reference proteome</keyword>
<name>A0A1S5PRW3_9CAUD</name>
<dbReference type="EMBL" id="KT717084">
    <property type="protein sequence ID" value="ALJ99614.1"/>
    <property type="molecule type" value="Genomic_DNA"/>
</dbReference>
<reference evidence="1 2" key="1">
    <citation type="journal article" date="2017" name="Sci. Rep.">
        <title>Phage-host interactions in Streptococcus thermophilus: Genome analysis of phages isolated in Uruguay and ectopic spacer acquisition in CRISPR array.</title>
        <authorList>
            <person name="Achigar R."/>
            <person name="Magadan A.H."/>
            <person name="Tremblay D.M."/>
            <person name="Julia Pianzzola M."/>
            <person name="Moineau S."/>
        </authorList>
    </citation>
    <scope>NUCLEOTIDE SEQUENCE [LARGE SCALE GENOMIC DNA]</scope>
</reference>
<sequence length="151" mass="17244">MFTIDYSKAKEFGSIKDGTYEVTIDLAKQDATQGGADYLDIRFRIRKDFQQDFQNNIIFHRIFAKKEDGKYPVASIMNLAKAAGIPDGTKFSSLEDYLNQLEGKALKVTVKNEKSEWQGKTYENLNVKRLEVTDIPLPEVNTEIPEIDLPF</sequence>
<organism evidence="1 2">
    <name type="scientific">Streptococcus phage 53</name>
    <dbReference type="NCBI Taxonomy" id="1718280"/>
    <lineage>
        <taxon>Viruses</taxon>
        <taxon>Duplodnaviria</taxon>
        <taxon>Heunggongvirae</taxon>
        <taxon>Uroviricota</taxon>
        <taxon>Caudoviricetes</taxon>
        <taxon>Aliceevansviridae</taxon>
        <taxon>Moineauvirus</taxon>
        <taxon>Moineauvirus mv53</taxon>
    </lineage>
</organism>
<evidence type="ECO:0000313" key="1">
    <source>
        <dbReference type="EMBL" id="ALJ99614.1"/>
    </source>
</evidence>
<evidence type="ECO:0000313" key="2">
    <source>
        <dbReference type="Proteomes" id="UP000222892"/>
    </source>
</evidence>
<proteinExistence type="predicted"/>
<protein>
    <recommendedName>
        <fullName evidence="3">Single-stranded DNA-binding protein</fullName>
    </recommendedName>
</protein>
<dbReference type="Pfam" id="PF05037">
    <property type="entry name" value="DUF669"/>
    <property type="match status" value="1"/>
</dbReference>